<protein>
    <submittedName>
        <fullName evidence="2">Uncharacterized protein</fullName>
    </submittedName>
</protein>
<name>A0A1W1YNP7_9MICO</name>
<evidence type="ECO:0000313" key="3">
    <source>
        <dbReference type="Proteomes" id="UP000192634"/>
    </source>
</evidence>
<feature type="transmembrane region" description="Helical" evidence="1">
    <location>
        <begin position="28"/>
        <end position="48"/>
    </location>
</feature>
<keyword evidence="1" id="KW-1133">Transmembrane helix</keyword>
<organism evidence="2 3">
    <name type="scientific">Janibacter indicus</name>
    <dbReference type="NCBI Taxonomy" id="857417"/>
    <lineage>
        <taxon>Bacteria</taxon>
        <taxon>Bacillati</taxon>
        <taxon>Actinomycetota</taxon>
        <taxon>Actinomycetes</taxon>
        <taxon>Micrococcales</taxon>
        <taxon>Intrasporangiaceae</taxon>
        <taxon>Janibacter</taxon>
    </lineage>
</organism>
<sequence length="187" mass="20086">MVGADRHHEAGAMTQGWQGREPQPWARAAAWGVLACALPSAVWRLLMIAGWMPGTEPLRVLHEGEGGYVLGLSIAQLFAAVLVVGLVRPWGERFAGIRINRWVPVVLGTLGGTVMTWLFTVGLWLGIMAGRRPDQGALDGGPMWVMVAAYLPMNFFGPLTIIAVIGYARRRAARPSTTTAAGSRLSA</sequence>
<dbReference type="Proteomes" id="UP000192634">
    <property type="component" value="Unassembled WGS sequence"/>
</dbReference>
<keyword evidence="1" id="KW-0812">Transmembrane</keyword>
<gene>
    <name evidence="2" type="ORF">SAMN06296429_102197</name>
</gene>
<feature type="transmembrane region" description="Helical" evidence="1">
    <location>
        <begin position="68"/>
        <end position="90"/>
    </location>
</feature>
<evidence type="ECO:0000313" key="2">
    <source>
        <dbReference type="EMBL" id="SMC37431.1"/>
    </source>
</evidence>
<reference evidence="2 3" key="1">
    <citation type="submission" date="2017-04" db="EMBL/GenBank/DDBJ databases">
        <authorList>
            <person name="Afonso C.L."/>
            <person name="Miller P.J."/>
            <person name="Scott M.A."/>
            <person name="Spackman E."/>
            <person name="Goraichik I."/>
            <person name="Dimitrov K.M."/>
            <person name="Suarez D.L."/>
            <person name="Swayne D.E."/>
        </authorList>
    </citation>
    <scope>NUCLEOTIDE SEQUENCE [LARGE SCALE GENOMIC DNA]</scope>
    <source>
        <strain evidence="2 3">CGMCC 1.12511</strain>
    </source>
</reference>
<keyword evidence="1" id="KW-0472">Membrane</keyword>
<proteinExistence type="predicted"/>
<dbReference type="AlphaFoldDB" id="A0A1W1YNP7"/>
<dbReference type="EMBL" id="FWXN01000002">
    <property type="protein sequence ID" value="SMC37431.1"/>
    <property type="molecule type" value="Genomic_DNA"/>
</dbReference>
<accession>A0A1W1YNP7</accession>
<feature type="transmembrane region" description="Helical" evidence="1">
    <location>
        <begin position="147"/>
        <end position="168"/>
    </location>
</feature>
<feature type="transmembrane region" description="Helical" evidence="1">
    <location>
        <begin position="102"/>
        <end position="127"/>
    </location>
</feature>
<evidence type="ECO:0000256" key="1">
    <source>
        <dbReference type="SAM" id="Phobius"/>
    </source>
</evidence>